<reference evidence="2" key="1">
    <citation type="submission" date="2020-11" db="EMBL/GenBank/DDBJ databases">
        <title>The chromosome-scale genome resource for two endophytic Fusarium species: F. culmorum and F. pseudograminearum.</title>
        <authorList>
            <person name="Yuan Z."/>
        </authorList>
    </citation>
    <scope>NUCLEOTIDE SEQUENCE</scope>
    <source>
        <strain evidence="2">Class2-1B</strain>
    </source>
</reference>
<evidence type="ECO:0000313" key="2">
    <source>
        <dbReference type="EMBL" id="QPC65718.1"/>
    </source>
</evidence>
<feature type="domain" description="Heterokaryon incompatibility" evidence="1">
    <location>
        <begin position="214"/>
        <end position="368"/>
    </location>
</feature>
<dbReference type="InterPro" id="IPR010730">
    <property type="entry name" value="HET"/>
</dbReference>
<dbReference type="PANTHER" id="PTHR33112:SF15">
    <property type="entry name" value="HETEROKARYON INCOMPATIBILITY DOMAIN-CONTAINING PROTEIN"/>
    <property type="match status" value="1"/>
</dbReference>
<accession>A0A7S8DBX6</accession>
<protein>
    <recommendedName>
        <fullName evidence="1">Heterokaryon incompatibility domain-containing protein</fullName>
    </recommendedName>
</protein>
<dbReference type="AlphaFoldDB" id="A0A7S8DBX6"/>
<dbReference type="Proteomes" id="UP000663297">
    <property type="component" value="Chromosome 4"/>
</dbReference>
<dbReference type="EMBL" id="CP064750">
    <property type="protein sequence ID" value="QPC65718.1"/>
    <property type="molecule type" value="Genomic_DNA"/>
</dbReference>
<dbReference type="Pfam" id="PF06985">
    <property type="entry name" value="HET"/>
    <property type="match status" value="1"/>
</dbReference>
<gene>
    <name evidence="2" type="ORF">HYE67_007949</name>
</gene>
<name>A0A7S8DBX6_FUSCU</name>
<sequence>MSSSGDTSSELSTSTDGSIKHMVDRILFPAQHQATWAVLAEWHLCSTCENLLKWQVDGESLQLQPAKIRKSKDDGCRFCDVLCEAATWAKLWVEDGNRQSKDTCEEDVWIETLSWNIIRLVSLKDVEPEIGCLISIDVDSTSELPDHAIPGCPLSSEGLSFIRTQLENCVSNPGHVCQPSLTIDRTRWPARVLEIYDNSVVLVDFNSDVMPGNFAALSYCWGSPAELQLKPPYKAIASTVQDLRSGISAAKLPLTIQQALLVCKWLDIRYIWIDSLCILQDLAQDWEIEATKMETVYSTSKVTIIAASSTSCHSGFLGVNLHSIQLRKPLNASFQLTASPLRTSGFHKLQRDGQPYDYLDTRGWTFQEEFLSSRYLKFTNDDIQWKCSAGSICMCGQPASEDYHGLWGEAHPTIIDQRHWESLAEEFSHRRFTKDTDKLVAISSLAKKLAPDFPAPRGQSQYVAGLWRSKLVQQLNCPELFLGVPQP</sequence>
<dbReference type="PANTHER" id="PTHR33112">
    <property type="entry name" value="DOMAIN PROTEIN, PUTATIVE-RELATED"/>
    <property type="match status" value="1"/>
</dbReference>
<organism evidence="2 3">
    <name type="scientific">Fusarium culmorum</name>
    <dbReference type="NCBI Taxonomy" id="5516"/>
    <lineage>
        <taxon>Eukaryota</taxon>
        <taxon>Fungi</taxon>
        <taxon>Dikarya</taxon>
        <taxon>Ascomycota</taxon>
        <taxon>Pezizomycotina</taxon>
        <taxon>Sordariomycetes</taxon>
        <taxon>Hypocreomycetidae</taxon>
        <taxon>Hypocreales</taxon>
        <taxon>Nectriaceae</taxon>
        <taxon>Fusarium</taxon>
    </lineage>
</organism>
<proteinExistence type="predicted"/>
<evidence type="ECO:0000259" key="1">
    <source>
        <dbReference type="Pfam" id="PF06985"/>
    </source>
</evidence>
<evidence type="ECO:0000313" key="3">
    <source>
        <dbReference type="Proteomes" id="UP000663297"/>
    </source>
</evidence>